<dbReference type="AlphaFoldDB" id="A0A7C8MGU0"/>
<sequence>MTSLQPWPPPVHPPCYPAASKQAGHISLRFWIWIFASMRLDLMAAGAGERAWKVAGLTSCFFWPPLILSNNTCSWLSQGCVISRFASLATAVSSSPYWFCLLTVPALSTLEPASCEGDRVLLLSAAAHCNQFVSSFPGAMYYHPLWWHRRTPLRGLM</sequence>
<name>A0A7C8MGU0_9PLEO</name>
<dbReference type="EMBL" id="JAADJZ010000026">
    <property type="protein sequence ID" value="KAF2866745.1"/>
    <property type="molecule type" value="Genomic_DNA"/>
</dbReference>
<evidence type="ECO:0000313" key="1">
    <source>
        <dbReference type="EMBL" id="KAF2866745.1"/>
    </source>
</evidence>
<evidence type="ECO:0000313" key="2">
    <source>
        <dbReference type="Proteomes" id="UP000481861"/>
    </source>
</evidence>
<protein>
    <submittedName>
        <fullName evidence="1">Uncharacterized protein</fullName>
    </submittedName>
</protein>
<organism evidence="1 2">
    <name type="scientific">Massariosphaeria phaeospora</name>
    <dbReference type="NCBI Taxonomy" id="100035"/>
    <lineage>
        <taxon>Eukaryota</taxon>
        <taxon>Fungi</taxon>
        <taxon>Dikarya</taxon>
        <taxon>Ascomycota</taxon>
        <taxon>Pezizomycotina</taxon>
        <taxon>Dothideomycetes</taxon>
        <taxon>Pleosporomycetidae</taxon>
        <taxon>Pleosporales</taxon>
        <taxon>Pleosporales incertae sedis</taxon>
        <taxon>Massariosphaeria</taxon>
    </lineage>
</organism>
<gene>
    <name evidence="1" type="ORF">BDV95DRAFT_196757</name>
</gene>
<reference evidence="1 2" key="1">
    <citation type="submission" date="2020-01" db="EMBL/GenBank/DDBJ databases">
        <authorList>
            <consortium name="DOE Joint Genome Institute"/>
            <person name="Haridas S."/>
            <person name="Albert R."/>
            <person name="Binder M."/>
            <person name="Bloem J."/>
            <person name="Labutti K."/>
            <person name="Salamov A."/>
            <person name="Andreopoulos B."/>
            <person name="Baker S.E."/>
            <person name="Barry K."/>
            <person name="Bills G."/>
            <person name="Bluhm B.H."/>
            <person name="Cannon C."/>
            <person name="Castanera R."/>
            <person name="Culley D.E."/>
            <person name="Daum C."/>
            <person name="Ezra D."/>
            <person name="Gonzalez J.B."/>
            <person name="Henrissat B."/>
            <person name="Kuo A."/>
            <person name="Liang C."/>
            <person name="Lipzen A."/>
            <person name="Lutzoni F."/>
            <person name="Magnuson J."/>
            <person name="Mondo S."/>
            <person name="Nolan M."/>
            <person name="Ohm R."/>
            <person name="Pangilinan J."/>
            <person name="Park H.-J.H."/>
            <person name="Ramirez L."/>
            <person name="Alfaro M."/>
            <person name="Sun H."/>
            <person name="Tritt A."/>
            <person name="Yoshinaga Y."/>
            <person name="Zwiers L.-H.L."/>
            <person name="Turgeon B.G."/>
            <person name="Goodwin S.B."/>
            <person name="Spatafora J.W."/>
            <person name="Crous P.W."/>
            <person name="Grigoriev I.V."/>
        </authorList>
    </citation>
    <scope>NUCLEOTIDE SEQUENCE [LARGE SCALE GENOMIC DNA]</scope>
    <source>
        <strain evidence="1 2">CBS 611.86</strain>
    </source>
</reference>
<dbReference type="Proteomes" id="UP000481861">
    <property type="component" value="Unassembled WGS sequence"/>
</dbReference>
<keyword evidence="2" id="KW-1185">Reference proteome</keyword>
<proteinExistence type="predicted"/>
<accession>A0A7C8MGU0</accession>
<comment type="caution">
    <text evidence="1">The sequence shown here is derived from an EMBL/GenBank/DDBJ whole genome shotgun (WGS) entry which is preliminary data.</text>
</comment>